<evidence type="ECO:0000256" key="1">
    <source>
        <dbReference type="SAM" id="Phobius"/>
    </source>
</evidence>
<feature type="transmembrane region" description="Helical" evidence="1">
    <location>
        <begin position="43"/>
        <end position="67"/>
    </location>
</feature>
<accession>A0A4W3GMY2</accession>
<dbReference type="Ensembl" id="ENSCMIT00000004673.1">
    <property type="protein sequence ID" value="ENSCMIP00000004507.1"/>
    <property type="gene ID" value="ENSCMIG00000002688.1"/>
</dbReference>
<reference evidence="4" key="3">
    <citation type="journal article" date="2014" name="Nature">
        <title>Elephant shark genome provides unique insights into gnathostome evolution.</title>
        <authorList>
            <consortium name="International Elephant Shark Genome Sequencing Consortium"/>
            <person name="Venkatesh B."/>
            <person name="Lee A.P."/>
            <person name="Ravi V."/>
            <person name="Maurya A.K."/>
            <person name="Lian M.M."/>
            <person name="Swann J.B."/>
            <person name="Ohta Y."/>
            <person name="Flajnik M.F."/>
            <person name="Sutoh Y."/>
            <person name="Kasahara M."/>
            <person name="Hoon S."/>
            <person name="Gangu V."/>
            <person name="Roy S.W."/>
            <person name="Irimia M."/>
            <person name="Korzh V."/>
            <person name="Kondrychyn I."/>
            <person name="Lim Z.W."/>
            <person name="Tay B.H."/>
            <person name="Tohari S."/>
            <person name="Kong K.W."/>
            <person name="Ho S."/>
            <person name="Lorente-Galdos B."/>
            <person name="Quilez J."/>
            <person name="Marques-Bonet T."/>
            <person name="Raney B.J."/>
            <person name="Ingham P.W."/>
            <person name="Tay A."/>
            <person name="Hillier L.W."/>
            <person name="Minx P."/>
            <person name="Boehm T."/>
            <person name="Wilson R.K."/>
            <person name="Brenner S."/>
            <person name="Warren W.C."/>
        </authorList>
    </citation>
    <scope>NUCLEOTIDE SEQUENCE [LARGE SCALE GENOMIC DNA]</scope>
</reference>
<sequence>VGLFCVGLSLVGLVWVGFGRAGSGWVWLGWIGLGWAGLDWVGLGWAGLDWVGLGWIGLGWVGLGWLIDGLLCCRLHELVIESVCPGDEGDYTFVPDGFAFNLSAKLNLLEVKIDFVPRQDPPKIHLDCLGHTPDNTIVVVAGNKLRLDMPISGDPPPTVVWTKGDKVIINSTGGRGAGGGDCGRGAVG</sequence>
<dbReference type="InParanoid" id="A0A4W3GMY2"/>
<dbReference type="STRING" id="7868.ENSCMIP00000004507"/>
<dbReference type="InterPro" id="IPR013098">
    <property type="entry name" value="Ig_I-set"/>
</dbReference>
<keyword evidence="1" id="KW-1133">Transmembrane helix</keyword>
<evidence type="ECO:0000313" key="3">
    <source>
        <dbReference type="Ensembl" id="ENSCMIP00000004507.1"/>
    </source>
</evidence>
<keyword evidence="4" id="KW-1185">Reference proteome</keyword>
<dbReference type="Gene3D" id="2.60.40.10">
    <property type="entry name" value="Immunoglobulins"/>
    <property type="match status" value="1"/>
</dbReference>
<reference evidence="3" key="5">
    <citation type="submission" date="2025-09" db="UniProtKB">
        <authorList>
            <consortium name="Ensembl"/>
        </authorList>
    </citation>
    <scope>IDENTIFICATION</scope>
</reference>
<keyword evidence="1" id="KW-0812">Transmembrane</keyword>
<dbReference type="GeneTree" id="ENSGT00940000157698"/>
<name>A0A4W3GMY2_CALMI</name>
<dbReference type="InterPro" id="IPR013783">
    <property type="entry name" value="Ig-like_fold"/>
</dbReference>
<reference evidence="4" key="2">
    <citation type="journal article" date="2007" name="PLoS Biol.">
        <title>Survey sequencing and comparative analysis of the elephant shark (Callorhinchus milii) genome.</title>
        <authorList>
            <person name="Venkatesh B."/>
            <person name="Kirkness E.F."/>
            <person name="Loh Y.H."/>
            <person name="Halpern A.L."/>
            <person name="Lee A.P."/>
            <person name="Johnson J."/>
            <person name="Dandona N."/>
            <person name="Viswanathan L.D."/>
            <person name="Tay A."/>
            <person name="Venter J.C."/>
            <person name="Strausberg R.L."/>
            <person name="Brenner S."/>
        </authorList>
    </citation>
    <scope>NUCLEOTIDE SEQUENCE [LARGE SCALE GENOMIC DNA]</scope>
</reference>
<reference evidence="4" key="1">
    <citation type="journal article" date="2006" name="Science">
        <title>Ancient noncoding elements conserved in the human genome.</title>
        <authorList>
            <person name="Venkatesh B."/>
            <person name="Kirkness E.F."/>
            <person name="Loh Y.H."/>
            <person name="Halpern A.L."/>
            <person name="Lee A.P."/>
            <person name="Johnson J."/>
            <person name="Dandona N."/>
            <person name="Viswanathan L.D."/>
            <person name="Tay A."/>
            <person name="Venter J.C."/>
            <person name="Strausberg R.L."/>
            <person name="Brenner S."/>
        </authorList>
    </citation>
    <scope>NUCLEOTIDE SEQUENCE [LARGE SCALE GENOMIC DNA]</scope>
</reference>
<organism evidence="3 4">
    <name type="scientific">Callorhinchus milii</name>
    <name type="common">Ghost shark</name>
    <dbReference type="NCBI Taxonomy" id="7868"/>
    <lineage>
        <taxon>Eukaryota</taxon>
        <taxon>Metazoa</taxon>
        <taxon>Chordata</taxon>
        <taxon>Craniata</taxon>
        <taxon>Vertebrata</taxon>
        <taxon>Chondrichthyes</taxon>
        <taxon>Holocephali</taxon>
        <taxon>Chimaeriformes</taxon>
        <taxon>Callorhinchidae</taxon>
        <taxon>Callorhinchus</taxon>
    </lineage>
</organism>
<evidence type="ECO:0000259" key="2">
    <source>
        <dbReference type="Pfam" id="PF07679"/>
    </source>
</evidence>
<dbReference type="Pfam" id="PF07679">
    <property type="entry name" value="I-set"/>
    <property type="match status" value="1"/>
</dbReference>
<protein>
    <recommendedName>
        <fullName evidence="2">Immunoglobulin I-set domain-containing protein</fullName>
    </recommendedName>
</protein>
<keyword evidence="1" id="KW-0472">Membrane</keyword>
<dbReference type="AlphaFoldDB" id="A0A4W3GMY2"/>
<dbReference type="InterPro" id="IPR036179">
    <property type="entry name" value="Ig-like_dom_sf"/>
</dbReference>
<dbReference type="Proteomes" id="UP000314986">
    <property type="component" value="Unassembled WGS sequence"/>
</dbReference>
<feature type="domain" description="Immunoglobulin I-set" evidence="2">
    <location>
        <begin position="135"/>
        <end position="171"/>
    </location>
</feature>
<proteinExistence type="predicted"/>
<evidence type="ECO:0000313" key="4">
    <source>
        <dbReference type="Proteomes" id="UP000314986"/>
    </source>
</evidence>
<dbReference type="SUPFAM" id="SSF48726">
    <property type="entry name" value="Immunoglobulin"/>
    <property type="match status" value="1"/>
</dbReference>
<reference evidence="3" key="4">
    <citation type="submission" date="2025-08" db="UniProtKB">
        <authorList>
            <consortium name="Ensembl"/>
        </authorList>
    </citation>
    <scope>IDENTIFICATION</scope>
</reference>